<gene>
    <name evidence="1" type="ORF">CRG98_038060</name>
</gene>
<dbReference type="EMBL" id="PGOL01003346">
    <property type="protein sequence ID" value="PKI41549.1"/>
    <property type="molecule type" value="Genomic_DNA"/>
</dbReference>
<comment type="caution">
    <text evidence="1">The sequence shown here is derived from an EMBL/GenBank/DDBJ whole genome shotgun (WGS) entry which is preliminary data.</text>
</comment>
<keyword evidence="2" id="KW-1185">Reference proteome</keyword>
<accession>A0A2I0IC22</accession>
<dbReference type="Proteomes" id="UP000233551">
    <property type="component" value="Unassembled WGS sequence"/>
</dbReference>
<evidence type="ECO:0000313" key="1">
    <source>
        <dbReference type="EMBL" id="PKI41549.1"/>
    </source>
</evidence>
<dbReference type="AlphaFoldDB" id="A0A2I0IC22"/>
<organism evidence="1 2">
    <name type="scientific">Punica granatum</name>
    <name type="common">Pomegranate</name>
    <dbReference type="NCBI Taxonomy" id="22663"/>
    <lineage>
        <taxon>Eukaryota</taxon>
        <taxon>Viridiplantae</taxon>
        <taxon>Streptophyta</taxon>
        <taxon>Embryophyta</taxon>
        <taxon>Tracheophyta</taxon>
        <taxon>Spermatophyta</taxon>
        <taxon>Magnoliopsida</taxon>
        <taxon>eudicotyledons</taxon>
        <taxon>Gunneridae</taxon>
        <taxon>Pentapetalae</taxon>
        <taxon>rosids</taxon>
        <taxon>malvids</taxon>
        <taxon>Myrtales</taxon>
        <taxon>Lythraceae</taxon>
        <taxon>Punica</taxon>
    </lineage>
</organism>
<name>A0A2I0IC22_PUNGR</name>
<reference evidence="1 2" key="1">
    <citation type="submission" date="2017-11" db="EMBL/GenBank/DDBJ databases">
        <title>De-novo sequencing of pomegranate (Punica granatum L.) genome.</title>
        <authorList>
            <person name="Akparov Z."/>
            <person name="Amiraslanov A."/>
            <person name="Hajiyeva S."/>
            <person name="Abbasov M."/>
            <person name="Kaur K."/>
            <person name="Hamwieh A."/>
            <person name="Solovyev V."/>
            <person name="Salamov A."/>
            <person name="Braich B."/>
            <person name="Kosarev P."/>
            <person name="Mahmoud A."/>
            <person name="Hajiyev E."/>
            <person name="Babayeva S."/>
            <person name="Izzatullayeva V."/>
            <person name="Mammadov A."/>
            <person name="Mammadov A."/>
            <person name="Sharifova S."/>
            <person name="Ojaghi J."/>
            <person name="Eynullazada K."/>
            <person name="Bayramov B."/>
            <person name="Abdulazimova A."/>
            <person name="Shahmuradov I."/>
        </authorList>
    </citation>
    <scope>NUCLEOTIDE SEQUENCE [LARGE SCALE GENOMIC DNA]</scope>
    <source>
        <strain evidence="2">cv. AG2017</strain>
        <tissue evidence="1">Leaf</tissue>
    </source>
</reference>
<protein>
    <submittedName>
        <fullName evidence="1">Uncharacterized protein</fullName>
    </submittedName>
</protein>
<evidence type="ECO:0000313" key="2">
    <source>
        <dbReference type="Proteomes" id="UP000233551"/>
    </source>
</evidence>
<proteinExistence type="predicted"/>
<sequence length="227" mass="26169">MVTFITKEHSLFRCLRALRHPHCPSSLRSFARATSQVKATPESEHYSLGADEQATIVYTPIVPYNPWSLLQIAITRFCTMEPRLGANYTTVTCWYCPNEKYFLDQKQCERPDCVRVHFWDKERSISRPIGWRPTSMTGFKPCMIARSMITGGPLMQRSGFILEKILLDSSGPLQWQCGECMRISYTMRIFTMECLDPAIIDFMSRSDIQELLGEAVEAVNLLMENYK</sequence>